<feature type="transmembrane region" description="Helical" evidence="1">
    <location>
        <begin position="63"/>
        <end position="82"/>
    </location>
</feature>
<evidence type="ECO:0000313" key="2">
    <source>
        <dbReference type="EMBL" id="OGH93301.1"/>
    </source>
</evidence>
<feature type="transmembrane region" description="Helical" evidence="1">
    <location>
        <begin position="94"/>
        <end position="115"/>
    </location>
</feature>
<feature type="transmembrane region" description="Helical" evidence="1">
    <location>
        <begin position="135"/>
        <end position="152"/>
    </location>
</feature>
<comment type="caution">
    <text evidence="2">The sequence shown here is derived from an EMBL/GenBank/DDBJ whole genome shotgun (WGS) entry which is preliminary data.</text>
</comment>
<feature type="transmembrane region" description="Helical" evidence="1">
    <location>
        <begin position="29"/>
        <end position="51"/>
    </location>
</feature>
<accession>A0A1F6PAU4</accession>
<name>A0A1F6PAU4_9BACT</name>
<reference evidence="2 3" key="1">
    <citation type="journal article" date="2016" name="Nat. Commun.">
        <title>Thousands of microbial genomes shed light on interconnected biogeochemical processes in an aquifer system.</title>
        <authorList>
            <person name="Anantharaman K."/>
            <person name="Brown C.T."/>
            <person name="Hug L.A."/>
            <person name="Sharon I."/>
            <person name="Castelle C.J."/>
            <person name="Probst A.J."/>
            <person name="Thomas B.C."/>
            <person name="Singh A."/>
            <person name="Wilkins M.J."/>
            <person name="Karaoz U."/>
            <person name="Brodie E.L."/>
            <person name="Williams K.H."/>
            <person name="Hubbard S.S."/>
            <person name="Banfield J.F."/>
        </authorList>
    </citation>
    <scope>NUCLEOTIDE SEQUENCE [LARGE SCALE GENOMIC DNA]</scope>
</reference>
<keyword evidence="1" id="KW-0472">Membrane</keyword>
<gene>
    <name evidence="2" type="ORF">A2563_01700</name>
</gene>
<protein>
    <recommendedName>
        <fullName evidence="4">Rod shape-determining protein MreD</fullName>
    </recommendedName>
</protein>
<keyword evidence="1" id="KW-0812">Transmembrane</keyword>
<dbReference type="AlphaFoldDB" id="A0A1F6PAU4"/>
<evidence type="ECO:0000256" key="1">
    <source>
        <dbReference type="SAM" id="Phobius"/>
    </source>
</evidence>
<dbReference type="Proteomes" id="UP000176634">
    <property type="component" value="Unassembled WGS sequence"/>
</dbReference>
<dbReference type="EMBL" id="MFRA01000001">
    <property type="protein sequence ID" value="OGH93301.1"/>
    <property type="molecule type" value="Genomic_DNA"/>
</dbReference>
<evidence type="ECO:0008006" key="4">
    <source>
        <dbReference type="Google" id="ProtNLM"/>
    </source>
</evidence>
<evidence type="ECO:0000313" key="3">
    <source>
        <dbReference type="Proteomes" id="UP000176634"/>
    </source>
</evidence>
<feature type="transmembrane region" description="Helical" evidence="1">
    <location>
        <begin position="6"/>
        <end position="22"/>
    </location>
</feature>
<keyword evidence="1" id="KW-1133">Transmembrane helix</keyword>
<dbReference type="STRING" id="1798705.A2563_01700"/>
<proteinExistence type="predicted"/>
<organism evidence="2 3">
    <name type="scientific">Candidatus Magasanikbacteria bacterium RIFOXYD1_FULL_40_23</name>
    <dbReference type="NCBI Taxonomy" id="1798705"/>
    <lineage>
        <taxon>Bacteria</taxon>
        <taxon>Candidatus Magasanikiibacteriota</taxon>
    </lineage>
</organism>
<sequence length="172" mass="19694">MFFLSIFLILAAHIFVVNFLPFPFSHINIIFSLSLLILTISPSSRVLWLALITSYVSELFSSIPFGIGTAALFISLLIINWFQLNILTNRSVYMIFLSAILGISLYRALFVLLLTVNNYFYSLAPLPYREILADAGWEVLLSSLLLFFLYLLDVKFLRHFRSSSSKSIRMYG</sequence>